<sequence length="474" mass="51097">MLHHTVALNARDRFAIFLGRFAARASRLTGHGSGGMIGGEVAMRVAPRLLEHLARGKRIALVTGTNGKTTTTRMLFQALKTQSEVASNQGGDNMTAGILNALIRCPQAPLAVLEVDEMHLQTVAQATKPAVIVLLNLSRDQLDRVGEIAVIERKIRQAVNENPQAQVVVNVDDPLMTSAAWDASQPVWVAAGKGWSGDSLTSPRTGGAIIYTSSPPKLGTETAGTEDRELADGVEPLASGSDTLVYWQSVPINTLLSLGDSRKLEANPEVFARPRPRWIWRADSFAVGDKLCAINIQSHTETEFSVNLPGRANRSNALQALVAALALGADASEAAQGISKVQNVAGRYAQIDIKGRKVRMLLAKNPAGWMESLTMLNPGARLIVGINGQRADGTDLSWLWDVDFERLQGKAVIATGERAADLQVRLNYAGLETIWASRPEDALEKVEPGAVDMLLNYTAFRDACADFRAKGWMP</sequence>
<dbReference type="GO" id="GO:0046872">
    <property type="term" value="F:metal ion binding"/>
    <property type="evidence" value="ECO:0007669"/>
    <property type="project" value="UniProtKB-KW"/>
</dbReference>
<dbReference type="AlphaFoldDB" id="A0A7Y0TZQ8"/>
<dbReference type="InterPro" id="IPR043703">
    <property type="entry name" value="Lipid_II_synth_MurT"/>
</dbReference>
<feature type="active site" evidence="1">
    <location>
        <position position="395"/>
    </location>
</feature>
<keyword evidence="1" id="KW-0573">Peptidoglycan synthesis</keyword>
<dbReference type="InterPro" id="IPR013564">
    <property type="entry name" value="MurT_C"/>
</dbReference>
<dbReference type="SUPFAM" id="SSF53623">
    <property type="entry name" value="MurD-like peptide ligases, catalytic domain"/>
    <property type="match status" value="1"/>
</dbReference>
<comment type="similarity">
    <text evidence="1">Belongs to the MurCDEF family. MurT subfamily.</text>
</comment>
<keyword evidence="1" id="KW-0133">Cell shape</keyword>
<comment type="subunit">
    <text evidence="1">Forms a heterodimer with GatD.</text>
</comment>
<comment type="catalytic activity">
    <reaction evidence="1">
        <text>beta-D-GlcNAc-(1-&gt;4)-Mur2Ac(oyl-L-Ala-gamma-D-Glu-L-Lys-D-Ala-D-Ala)-di-trans,octa-cis-undecaprenyl diphosphate + L-glutamine + ATP + H2O = beta-D-GlcNAc-(1-&gt;4)-Mur2Ac(oyl-L-Ala-D-isoglutaminyl-L-Lys-D-Ala-D-Ala)-di-trans,octa-cis-undecaprenyl diphosphate + L-glutamate + ADP + phosphate + H(+)</text>
        <dbReference type="Rhea" id="RHEA:57928"/>
        <dbReference type="ChEBI" id="CHEBI:15377"/>
        <dbReference type="ChEBI" id="CHEBI:15378"/>
        <dbReference type="ChEBI" id="CHEBI:29985"/>
        <dbReference type="ChEBI" id="CHEBI:30616"/>
        <dbReference type="ChEBI" id="CHEBI:43474"/>
        <dbReference type="ChEBI" id="CHEBI:58359"/>
        <dbReference type="ChEBI" id="CHEBI:60033"/>
        <dbReference type="ChEBI" id="CHEBI:62233"/>
        <dbReference type="ChEBI" id="CHEBI:456216"/>
        <dbReference type="EC" id="6.3.5.13"/>
    </reaction>
</comment>
<feature type="domain" description="Lipid II isoglutaminyl synthase (glutamine-hydrolyzing) subunit MurT C-terminal" evidence="3">
    <location>
        <begin position="362"/>
        <end position="459"/>
    </location>
</feature>
<comment type="pathway">
    <text evidence="1">Cell wall biogenesis; peptidoglycan biosynthesis.</text>
</comment>
<dbReference type="EC" id="6.3.5.13" evidence="1"/>
<dbReference type="InterPro" id="IPR036565">
    <property type="entry name" value="Mur-like_cat_sf"/>
</dbReference>
<dbReference type="RefSeq" id="WP_169771461.1">
    <property type="nucleotide sequence ID" value="NZ_JABCUR010000001.1"/>
</dbReference>
<dbReference type="GO" id="GO:0071555">
    <property type="term" value="P:cell wall organization"/>
    <property type="evidence" value="ECO:0007669"/>
    <property type="project" value="UniProtKB-KW"/>
</dbReference>
<comment type="caution">
    <text evidence="1">Lacks conserved residue(s) required for the propagation of feature annotation.</text>
</comment>
<feature type="domain" description="Mur ligase central" evidence="2">
    <location>
        <begin position="62"/>
        <end position="177"/>
    </location>
</feature>
<dbReference type="EMBL" id="JABCUR010000001">
    <property type="protein sequence ID" value="NMW64283.1"/>
    <property type="molecule type" value="Genomic_DNA"/>
</dbReference>
<proteinExistence type="inferred from homology"/>
<comment type="caution">
    <text evidence="4">The sequence shown here is derived from an EMBL/GenBank/DDBJ whole genome shotgun (WGS) entry which is preliminary data.</text>
</comment>
<comment type="function">
    <text evidence="1">The lipid II isoglutaminyl synthase complex catalyzes the formation of alpha-D-isoglutamine in the cell wall lipid II stem peptide. The MurT subunit catalyzes the ATP-dependent amidation of D-glutamate residue of lipid II, converting it to an isoglutamine residue.</text>
</comment>
<keyword evidence="1" id="KW-0547">Nucleotide-binding</keyword>
<reference evidence="4 5" key="1">
    <citation type="submission" date="2020-04" db="EMBL/GenBank/DDBJ databases">
        <title>Antimicrobial susceptibility and clonality of vaginal-derived multi-drug resistant Mobiluncus isolates in China.</title>
        <authorList>
            <person name="Zhang X."/>
        </authorList>
    </citation>
    <scope>NUCLEOTIDE SEQUENCE [LARGE SCALE GENOMIC DNA]</scope>
    <source>
        <strain evidence="4 5">13</strain>
    </source>
</reference>
<dbReference type="HAMAP" id="MF_02214">
    <property type="entry name" value="Lipid_II_synth_MurT"/>
    <property type="match status" value="1"/>
</dbReference>
<keyword evidence="1" id="KW-0479">Metal-binding</keyword>
<gene>
    <name evidence="1" type="primary">murT</name>
    <name evidence="4" type="ORF">HHJ78_01720</name>
</gene>
<dbReference type="Pfam" id="PF08245">
    <property type="entry name" value="Mur_ligase_M"/>
    <property type="match status" value="1"/>
</dbReference>
<dbReference type="GO" id="GO:0009252">
    <property type="term" value="P:peptidoglycan biosynthetic process"/>
    <property type="evidence" value="ECO:0007669"/>
    <property type="project" value="UniProtKB-UniRule"/>
</dbReference>
<keyword evidence="1" id="KW-0067">ATP-binding</keyword>
<keyword evidence="1" id="KW-0436">Ligase</keyword>
<evidence type="ECO:0000313" key="4">
    <source>
        <dbReference type="EMBL" id="NMW64283.1"/>
    </source>
</evidence>
<accession>A0A7Y0TZQ8</accession>
<dbReference type="Gene3D" id="3.40.1190.10">
    <property type="entry name" value="Mur-like, catalytic domain"/>
    <property type="match status" value="1"/>
</dbReference>
<dbReference type="GO" id="GO:0140282">
    <property type="term" value="F:carbon-nitrogen ligase activity on lipid II"/>
    <property type="evidence" value="ECO:0007669"/>
    <property type="project" value="UniProtKB-UniRule"/>
</dbReference>
<dbReference type="PANTHER" id="PTHR23135">
    <property type="entry name" value="MUR LIGASE FAMILY MEMBER"/>
    <property type="match status" value="1"/>
</dbReference>
<keyword evidence="1" id="KW-0961">Cell wall biogenesis/degradation</keyword>
<protein>
    <recommendedName>
        <fullName evidence="1">Lipid II isoglutaminyl synthase (glutamine-hydrolyzing) subunit MurT</fullName>
        <ecNumber evidence="1">6.3.5.13</ecNumber>
    </recommendedName>
</protein>
<dbReference type="PANTHER" id="PTHR23135:SF7">
    <property type="entry name" value="LIPID II ISOGLUTAMINYL SYNTHASE (GLUTAMINE-HYDROLYZING) SUBUNIT MURT"/>
    <property type="match status" value="1"/>
</dbReference>
<name>A0A7Y0TZQ8_9ACTO</name>
<dbReference type="GO" id="GO:0005524">
    <property type="term" value="F:ATP binding"/>
    <property type="evidence" value="ECO:0007669"/>
    <property type="project" value="UniProtKB-UniRule"/>
</dbReference>
<comment type="catalytic activity">
    <reaction evidence="1">
        <text>beta-D-GlcNAc-(1-&gt;4)-Mur2Ac(oyl-L-Ala-gamma-D-Glu-L-Lys-D-Ala-D-Ala)-di-trans,octa-cis-undecaprenyl diphosphate + ATP = beta-D-GlcNAc-(1-&gt;4)-Mur2Ac(oyl-L-Ala-gamma-D-O-P-Glu-L-Lys-D-Ala-D-Ala)-di-trans,octa-cis-undecaprenyl diphosphate + ADP</text>
        <dbReference type="Rhea" id="RHEA:59488"/>
        <dbReference type="ChEBI" id="CHEBI:30616"/>
        <dbReference type="ChEBI" id="CHEBI:60033"/>
        <dbReference type="ChEBI" id="CHEBI:143132"/>
        <dbReference type="ChEBI" id="CHEBI:456216"/>
    </reaction>
</comment>
<evidence type="ECO:0000259" key="3">
    <source>
        <dbReference type="Pfam" id="PF08353"/>
    </source>
</evidence>
<dbReference type="InterPro" id="IPR013221">
    <property type="entry name" value="Mur_ligase_cen"/>
</dbReference>
<evidence type="ECO:0000259" key="2">
    <source>
        <dbReference type="Pfam" id="PF08245"/>
    </source>
</evidence>
<evidence type="ECO:0000256" key="1">
    <source>
        <dbReference type="HAMAP-Rule" id="MF_02214"/>
    </source>
</evidence>
<comment type="catalytic activity">
    <reaction evidence="1">
        <text>beta-D-GlcNAc-(1-&gt;4)-Mur2Ac(oyl-L-Ala-gamma-D-O-P-Glu-L-Lys-D-Ala-D-Ala)-di-trans,octa-cis-undecaprenyl diphosphate + NH4(+) = beta-D-GlcNAc-(1-&gt;4)-Mur2Ac(oyl-L-Ala-D-isoglutaminyl-L-Lys-D-Ala-D-Ala)-di-trans,octa-cis-undecaprenyl diphosphate + phosphate + H(+)</text>
        <dbReference type="Rhea" id="RHEA:57932"/>
        <dbReference type="ChEBI" id="CHEBI:15378"/>
        <dbReference type="ChEBI" id="CHEBI:28938"/>
        <dbReference type="ChEBI" id="CHEBI:43474"/>
        <dbReference type="ChEBI" id="CHEBI:62233"/>
        <dbReference type="ChEBI" id="CHEBI:143132"/>
    </reaction>
</comment>
<organism evidence="4 5">
    <name type="scientific">Mobiluncus mulieris</name>
    <dbReference type="NCBI Taxonomy" id="2052"/>
    <lineage>
        <taxon>Bacteria</taxon>
        <taxon>Bacillati</taxon>
        <taxon>Actinomycetota</taxon>
        <taxon>Actinomycetes</taxon>
        <taxon>Actinomycetales</taxon>
        <taxon>Actinomycetaceae</taxon>
        <taxon>Mobiluncus</taxon>
    </lineage>
</organism>
<dbReference type="GO" id="GO:0008360">
    <property type="term" value="P:regulation of cell shape"/>
    <property type="evidence" value="ECO:0007669"/>
    <property type="project" value="UniProtKB-KW"/>
</dbReference>
<evidence type="ECO:0000313" key="5">
    <source>
        <dbReference type="Proteomes" id="UP000578252"/>
    </source>
</evidence>
<dbReference type="UniPathway" id="UPA00219"/>
<dbReference type="GO" id="GO:0016881">
    <property type="term" value="F:acid-amino acid ligase activity"/>
    <property type="evidence" value="ECO:0007669"/>
    <property type="project" value="InterPro"/>
</dbReference>
<dbReference type="Proteomes" id="UP000578252">
    <property type="component" value="Unassembled WGS sequence"/>
</dbReference>
<dbReference type="Pfam" id="PF08353">
    <property type="entry name" value="MurT_C"/>
    <property type="match status" value="1"/>
</dbReference>